<dbReference type="SUPFAM" id="SSF56235">
    <property type="entry name" value="N-terminal nucleophile aminohydrolases (Ntn hydrolases)"/>
    <property type="match status" value="1"/>
</dbReference>
<dbReference type="EC" id="6.3.5.4" evidence="3"/>
<dbReference type="PIRSF" id="PIRSF001589">
    <property type="entry name" value="Asn_synthetase_glu-h"/>
    <property type="match status" value="1"/>
</dbReference>
<dbReference type="EMBL" id="JAJEQF010000003">
    <property type="protein sequence ID" value="MCC2166594.1"/>
    <property type="molecule type" value="Genomic_DNA"/>
</dbReference>
<dbReference type="AlphaFoldDB" id="A0AAE3DLN9"/>
<reference evidence="13 14" key="1">
    <citation type="submission" date="2021-10" db="EMBL/GenBank/DDBJ databases">
        <title>Anaerobic single-cell dispensing facilitates the cultivation of human gut bacteria.</title>
        <authorList>
            <person name="Afrizal A."/>
        </authorList>
    </citation>
    <scope>NUCLEOTIDE SEQUENCE [LARGE SCALE GENOMIC DNA]</scope>
    <source>
        <strain evidence="13 14">CLA-AA-H244</strain>
    </source>
</reference>
<dbReference type="CDD" id="cd01991">
    <property type="entry name" value="Asn_synthase_B_C"/>
    <property type="match status" value="1"/>
</dbReference>
<comment type="caution">
    <text evidence="13">The sequence shown here is derived from an EMBL/GenBank/DDBJ whole genome shotgun (WGS) entry which is preliminary data.</text>
</comment>
<dbReference type="RefSeq" id="WP_308727672.1">
    <property type="nucleotide sequence ID" value="NZ_JAJEQF010000003.1"/>
</dbReference>
<feature type="binding site" evidence="10">
    <location>
        <position position="299"/>
    </location>
    <ligand>
        <name>ATP</name>
        <dbReference type="ChEBI" id="CHEBI:30616"/>
    </ligand>
</feature>
<dbReference type="Pfam" id="PF00733">
    <property type="entry name" value="Asn_synthase"/>
    <property type="match status" value="1"/>
</dbReference>
<dbReference type="Pfam" id="PF13522">
    <property type="entry name" value="GATase_6"/>
    <property type="match status" value="1"/>
</dbReference>
<keyword evidence="9" id="KW-0028">Amino-acid biosynthesis</keyword>
<protein>
    <recommendedName>
        <fullName evidence="3">asparagine synthase (glutamine-hydrolyzing)</fullName>
        <ecNumber evidence="3">6.3.5.4</ecNumber>
    </recommendedName>
</protein>
<dbReference type="InterPro" id="IPR014729">
    <property type="entry name" value="Rossmann-like_a/b/a_fold"/>
</dbReference>
<dbReference type="PANTHER" id="PTHR43284:SF1">
    <property type="entry name" value="ASPARAGINE SYNTHETASE"/>
    <property type="match status" value="1"/>
</dbReference>
<evidence type="ECO:0000256" key="5">
    <source>
        <dbReference type="ARBA" id="ARBA00022840"/>
    </source>
</evidence>
<accession>A0AAE3DLN9</accession>
<dbReference type="InterPro" id="IPR006426">
    <property type="entry name" value="Asn_synth_AEB"/>
</dbReference>
<evidence type="ECO:0000313" key="14">
    <source>
        <dbReference type="Proteomes" id="UP001199355"/>
    </source>
</evidence>
<feature type="binding site" evidence="10">
    <location>
        <position position="102"/>
    </location>
    <ligand>
        <name>L-glutamine</name>
        <dbReference type="ChEBI" id="CHEBI:58359"/>
    </ligand>
</feature>
<organism evidence="13 14">
    <name type="scientific">Gallintestinimicrobium propionicum</name>
    <dbReference type="NCBI Taxonomy" id="2981770"/>
    <lineage>
        <taxon>Bacteria</taxon>
        <taxon>Bacillati</taxon>
        <taxon>Bacillota</taxon>
        <taxon>Clostridia</taxon>
        <taxon>Lachnospirales</taxon>
        <taxon>Lachnospiraceae</taxon>
        <taxon>Gallintestinimicrobium</taxon>
    </lineage>
</organism>
<evidence type="ECO:0000256" key="7">
    <source>
        <dbReference type="ARBA" id="ARBA00022962"/>
    </source>
</evidence>
<dbReference type="CDD" id="cd00712">
    <property type="entry name" value="AsnB"/>
    <property type="match status" value="1"/>
</dbReference>
<dbReference type="GO" id="GO:0004066">
    <property type="term" value="F:asparagine synthase (glutamine-hydrolyzing) activity"/>
    <property type="evidence" value="ECO:0007669"/>
    <property type="project" value="UniProtKB-EC"/>
</dbReference>
<feature type="site" description="Important for beta-aspartyl-AMP intermediate formation" evidence="11">
    <location>
        <position position="374"/>
    </location>
</feature>
<dbReference type="Proteomes" id="UP001199355">
    <property type="component" value="Unassembled WGS sequence"/>
</dbReference>
<dbReference type="SUPFAM" id="SSF52402">
    <property type="entry name" value="Adenine nucleotide alpha hydrolases-like"/>
    <property type="match status" value="1"/>
</dbReference>
<dbReference type="InterPro" id="IPR051786">
    <property type="entry name" value="ASN_synthetase/amidase"/>
</dbReference>
<feature type="binding site" evidence="10">
    <location>
        <begin position="372"/>
        <end position="373"/>
    </location>
    <ligand>
        <name>ATP</name>
        <dbReference type="ChEBI" id="CHEBI:30616"/>
    </ligand>
</feature>
<gene>
    <name evidence="13" type="primary">asnB</name>
    <name evidence="13" type="ORF">LKD45_02570</name>
</gene>
<feature type="active site" description="For GATase activity" evidence="9">
    <location>
        <position position="2"/>
    </location>
</feature>
<evidence type="ECO:0000256" key="4">
    <source>
        <dbReference type="ARBA" id="ARBA00022741"/>
    </source>
</evidence>
<comment type="pathway">
    <text evidence="1">Amino-acid biosynthesis; L-asparagine biosynthesis; L-asparagine from L-aspartate (L-Gln route): step 1/1.</text>
</comment>
<dbReference type="InterPro" id="IPR029055">
    <property type="entry name" value="Ntn_hydrolases_N"/>
</dbReference>
<evidence type="ECO:0000256" key="10">
    <source>
        <dbReference type="PIRSR" id="PIRSR001589-2"/>
    </source>
</evidence>
<dbReference type="PROSITE" id="PS51278">
    <property type="entry name" value="GATASE_TYPE_2"/>
    <property type="match status" value="1"/>
</dbReference>
<evidence type="ECO:0000256" key="11">
    <source>
        <dbReference type="PIRSR" id="PIRSR001589-3"/>
    </source>
</evidence>
<evidence type="ECO:0000313" key="13">
    <source>
        <dbReference type="EMBL" id="MCC2166594.1"/>
    </source>
</evidence>
<evidence type="ECO:0000256" key="3">
    <source>
        <dbReference type="ARBA" id="ARBA00012737"/>
    </source>
</evidence>
<dbReference type="GO" id="GO:0006529">
    <property type="term" value="P:asparagine biosynthetic process"/>
    <property type="evidence" value="ECO:0007669"/>
    <property type="project" value="UniProtKB-KW"/>
</dbReference>
<evidence type="ECO:0000256" key="2">
    <source>
        <dbReference type="ARBA" id="ARBA00005752"/>
    </source>
</evidence>
<comment type="similarity">
    <text evidence="2">Belongs to the asparagine synthetase family.</text>
</comment>
<proteinExistence type="inferred from homology"/>
<dbReference type="NCBIfam" id="TIGR01536">
    <property type="entry name" value="asn_synth_AEB"/>
    <property type="match status" value="1"/>
</dbReference>
<evidence type="ECO:0000256" key="9">
    <source>
        <dbReference type="PIRSR" id="PIRSR001589-1"/>
    </source>
</evidence>
<keyword evidence="6 9" id="KW-0061">Asparagine biosynthesis</keyword>
<dbReference type="GO" id="GO:0005524">
    <property type="term" value="F:ATP binding"/>
    <property type="evidence" value="ECO:0007669"/>
    <property type="project" value="UniProtKB-KW"/>
</dbReference>
<keyword evidence="4 10" id="KW-0547">Nucleotide-binding</keyword>
<dbReference type="InterPro" id="IPR001962">
    <property type="entry name" value="Asn_synthase"/>
</dbReference>
<keyword evidence="13" id="KW-0436">Ligase</keyword>
<evidence type="ECO:0000256" key="1">
    <source>
        <dbReference type="ARBA" id="ARBA00005187"/>
    </source>
</evidence>
<name>A0AAE3DLN9_9FIRM</name>
<dbReference type="InterPro" id="IPR017932">
    <property type="entry name" value="GATase_2_dom"/>
</dbReference>
<sequence>MCGIAGFCNRQKTWREDIERMKEQLISRGPDAEGSWCNDSQDVTLGHRRLSILDLSPGGAQPMVSHSGRFVISYNGEIYNCREVEKKLRREGLLGALHGSSDTEILLEALEAYGVKEGICLCKGMFAIALYDRKEEQLWLLRDRVGEKPLYYGLINGSFVFASELTAIAALPDFCGKIDKDVLDLYLIHGYIPAPYSIYEGIYKLEPGKILRLEKPYRDWRIETYWSMAETAKKGQEQPFTGSRQEASEELERLLTESIRGQMMADVPLGAFLSAGIDSSTVVSLMQSISDRMVKTFTIGMEDAAYNEAEAAAAIAAHLGTEHTQLTITEQDAKAVLPKLSHMFGEPFADSSQIPTYLVSKLTREHVTVSLSGDGGDELFCGYGTYQSITNAWNKIRKIPQPVRSAAGYFLTDGAFSKKETNQIRGMLLSAHNAEELYARSDLSEPFLGKIAKERGSARSIFETYESGYLADVQHNLMLMDLLMYHPDDILVKVDRTAMAVSLESRVPMLDKDVVEFAWSLPVWMKWENGRGKLVLRDVLYRHVPRELMERPKKGFSIPIQKWLKEPELYAWAESLLKEDKIRQEGYFDPEMVTRLWKDFTQRGIWRKQIWHILRFEDWLEQEYRKP</sequence>
<dbReference type="PANTHER" id="PTHR43284">
    <property type="entry name" value="ASPARAGINE SYNTHETASE (GLUTAMINE-HYDROLYZING)"/>
    <property type="match status" value="1"/>
</dbReference>
<dbReference type="GO" id="GO:0005829">
    <property type="term" value="C:cytosol"/>
    <property type="evidence" value="ECO:0007669"/>
    <property type="project" value="TreeGrafter"/>
</dbReference>
<evidence type="ECO:0000256" key="8">
    <source>
        <dbReference type="ARBA" id="ARBA00048741"/>
    </source>
</evidence>
<dbReference type="Gene3D" id="3.40.50.620">
    <property type="entry name" value="HUPs"/>
    <property type="match status" value="1"/>
</dbReference>
<keyword evidence="7 9" id="KW-0315">Glutamine amidotransferase</keyword>
<dbReference type="InterPro" id="IPR033738">
    <property type="entry name" value="AsnB_N"/>
</dbReference>
<dbReference type="Gene3D" id="3.60.20.10">
    <property type="entry name" value="Glutamine Phosphoribosylpyrophosphate, subunit 1, domain 1"/>
    <property type="match status" value="1"/>
</dbReference>
<evidence type="ECO:0000256" key="6">
    <source>
        <dbReference type="ARBA" id="ARBA00022888"/>
    </source>
</evidence>
<keyword evidence="5 10" id="KW-0067">ATP-binding</keyword>
<comment type="catalytic activity">
    <reaction evidence="8">
        <text>L-aspartate + L-glutamine + ATP + H2O = L-asparagine + L-glutamate + AMP + diphosphate + H(+)</text>
        <dbReference type="Rhea" id="RHEA:12228"/>
        <dbReference type="ChEBI" id="CHEBI:15377"/>
        <dbReference type="ChEBI" id="CHEBI:15378"/>
        <dbReference type="ChEBI" id="CHEBI:29985"/>
        <dbReference type="ChEBI" id="CHEBI:29991"/>
        <dbReference type="ChEBI" id="CHEBI:30616"/>
        <dbReference type="ChEBI" id="CHEBI:33019"/>
        <dbReference type="ChEBI" id="CHEBI:58048"/>
        <dbReference type="ChEBI" id="CHEBI:58359"/>
        <dbReference type="ChEBI" id="CHEBI:456215"/>
        <dbReference type="EC" id="6.3.5.4"/>
    </reaction>
</comment>
<evidence type="ECO:0000259" key="12">
    <source>
        <dbReference type="PROSITE" id="PS51278"/>
    </source>
</evidence>
<keyword evidence="14" id="KW-1185">Reference proteome</keyword>
<feature type="domain" description="Glutamine amidotransferase type-2" evidence="12">
    <location>
        <begin position="2"/>
        <end position="216"/>
    </location>
</feature>